<dbReference type="PANTHER" id="PTHR43685">
    <property type="entry name" value="GLYCOSYLTRANSFERASE"/>
    <property type="match status" value="1"/>
</dbReference>
<evidence type="ECO:0000313" key="2">
    <source>
        <dbReference type="EMBL" id="QGY28656.1"/>
    </source>
</evidence>
<accession>A0A6B9G920</accession>
<name>A0A6B9G920_PANCY</name>
<dbReference type="PANTHER" id="PTHR43685:SF2">
    <property type="entry name" value="GLYCOSYLTRANSFERASE 2-LIKE DOMAIN-CONTAINING PROTEIN"/>
    <property type="match status" value="1"/>
</dbReference>
<feature type="domain" description="Glycosyltransferase 2-like" evidence="1">
    <location>
        <begin position="7"/>
        <end position="111"/>
    </location>
</feature>
<dbReference type="InterPro" id="IPR001173">
    <property type="entry name" value="Glyco_trans_2-like"/>
</dbReference>
<dbReference type="InterPro" id="IPR029044">
    <property type="entry name" value="Nucleotide-diphossugar_trans"/>
</dbReference>
<evidence type="ECO:0000259" key="1">
    <source>
        <dbReference type="Pfam" id="PF00535"/>
    </source>
</evidence>
<reference evidence="2 3" key="1">
    <citation type="submission" date="2017-11" db="EMBL/GenBank/DDBJ databases">
        <title>Genome sequence of Pantoea cypripedii NE1.</title>
        <authorList>
            <person name="Nascimento F.X."/>
        </authorList>
    </citation>
    <scope>NUCLEOTIDE SEQUENCE [LARGE SCALE GENOMIC DNA]</scope>
    <source>
        <strain evidence="2 3">NE1</strain>
    </source>
</reference>
<dbReference type="Pfam" id="PF00535">
    <property type="entry name" value="Glycos_transf_2"/>
    <property type="match status" value="1"/>
</dbReference>
<dbReference type="Proteomes" id="UP000502005">
    <property type="component" value="Chromosome"/>
</dbReference>
<dbReference type="RefSeq" id="WP_208714535.1">
    <property type="nucleotide sequence ID" value="NZ_CP024768.1"/>
</dbReference>
<protein>
    <submittedName>
        <fullName evidence="2">Glycosyl transferase</fullName>
    </submittedName>
</protein>
<dbReference type="EMBL" id="CP024768">
    <property type="protein sequence ID" value="QGY28656.1"/>
    <property type="molecule type" value="Genomic_DNA"/>
</dbReference>
<dbReference type="AlphaFoldDB" id="A0A6B9G920"/>
<dbReference type="CDD" id="cd00761">
    <property type="entry name" value="Glyco_tranf_GTA_type"/>
    <property type="match status" value="1"/>
</dbReference>
<sequence length="335" mass="39002">MSEKLLSVIIPAYNVEKYIVECVDSLLQQISAPNEIIIINDSSTDDTLYLLNQHYANLPQVQIITVPNGGAGSARDKGVELAQGEYLFFCDPDDRVVQGLVNELQQVVQMHPQVELFCFNSVAFDHDQPQRVVAKVRHELTGLQSPLLVFSSLLRNGTYTSAAWNYLLKRSVIDKYQLRFQHRVHEDHCFSLGAFLKSRHAWVSEKSYYQQRVRQGSLTNGEKNSDYFQQRYHAFMQAYHDLMTTLVKNKWRSQLQKEYLLHSFRLMIYLSLYNRTPVPCYVINAIRYLGREIKPSGLKEWLLLNQPELFIRMQNYKVIKELKKNRLIPKSVPVV</sequence>
<dbReference type="Gene3D" id="3.90.550.10">
    <property type="entry name" value="Spore Coat Polysaccharide Biosynthesis Protein SpsA, Chain A"/>
    <property type="match status" value="1"/>
</dbReference>
<evidence type="ECO:0000313" key="3">
    <source>
        <dbReference type="Proteomes" id="UP000502005"/>
    </source>
</evidence>
<organism evidence="2 3">
    <name type="scientific">Pantoea cypripedii</name>
    <name type="common">Pectobacterium cypripedii</name>
    <name type="synonym">Erwinia cypripedii</name>
    <dbReference type="NCBI Taxonomy" id="55209"/>
    <lineage>
        <taxon>Bacteria</taxon>
        <taxon>Pseudomonadati</taxon>
        <taxon>Pseudomonadota</taxon>
        <taxon>Gammaproteobacteria</taxon>
        <taxon>Enterobacterales</taxon>
        <taxon>Erwiniaceae</taxon>
        <taxon>Pantoea</taxon>
    </lineage>
</organism>
<dbReference type="SUPFAM" id="SSF53448">
    <property type="entry name" value="Nucleotide-diphospho-sugar transferases"/>
    <property type="match status" value="1"/>
</dbReference>
<gene>
    <name evidence="2" type="ORF">CUN67_06765</name>
</gene>
<keyword evidence="2" id="KW-0808">Transferase</keyword>
<proteinExistence type="predicted"/>
<dbReference type="GO" id="GO:0016740">
    <property type="term" value="F:transferase activity"/>
    <property type="evidence" value="ECO:0007669"/>
    <property type="project" value="UniProtKB-KW"/>
</dbReference>
<dbReference type="InterPro" id="IPR050834">
    <property type="entry name" value="Glycosyltransf_2"/>
</dbReference>